<protein>
    <recommendedName>
        <fullName evidence="3">Secreted protein</fullName>
    </recommendedName>
</protein>
<keyword evidence="2" id="KW-1185">Reference proteome</keyword>
<evidence type="ECO:0008006" key="3">
    <source>
        <dbReference type="Google" id="ProtNLM"/>
    </source>
</evidence>
<comment type="caution">
    <text evidence="1">The sequence shown here is derived from an EMBL/GenBank/DDBJ whole genome shotgun (WGS) entry which is preliminary data.</text>
</comment>
<reference evidence="1 2" key="1">
    <citation type="submission" date="2024-09" db="EMBL/GenBank/DDBJ databases">
        <authorList>
            <person name="Sun Q."/>
            <person name="Mori K."/>
        </authorList>
    </citation>
    <scope>NUCLEOTIDE SEQUENCE [LARGE SCALE GENOMIC DNA]</scope>
    <source>
        <strain evidence="1 2">CCM 3426</strain>
    </source>
</reference>
<proteinExistence type="predicted"/>
<name>A0ABV5IZJ1_9ACTN</name>
<organism evidence="1 2">
    <name type="scientific">Nonomuraea spiralis</name>
    <dbReference type="NCBI Taxonomy" id="46182"/>
    <lineage>
        <taxon>Bacteria</taxon>
        <taxon>Bacillati</taxon>
        <taxon>Actinomycetota</taxon>
        <taxon>Actinomycetes</taxon>
        <taxon>Streptosporangiales</taxon>
        <taxon>Streptosporangiaceae</taxon>
        <taxon>Nonomuraea</taxon>
    </lineage>
</organism>
<gene>
    <name evidence="1" type="ORF">ACFFV7_53030</name>
</gene>
<evidence type="ECO:0000313" key="1">
    <source>
        <dbReference type="EMBL" id="MFB9209994.1"/>
    </source>
</evidence>
<dbReference type="EMBL" id="JBHMEI010000109">
    <property type="protein sequence ID" value="MFB9209994.1"/>
    <property type="molecule type" value="Genomic_DNA"/>
</dbReference>
<dbReference type="Proteomes" id="UP001589647">
    <property type="component" value="Unassembled WGS sequence"/>
</dbReference>
<evidence type="ECO:0000313" key="2">
    <source>
        <dbReference type="Proteomes" id="UP001589647"/>
    </source>
</evidence>
<sequence length="114" mass="12016">MRPTTAMRRAFIIGLVAVSGFIVVPAGSASATTVYIAPDLSCYKKVLTVRGGGIRGFSVNCTGPVGKVRTFTVWGWRQNAGTLTSSGMSVHGSESGWVSLPTLSSGTYDWIDVK</sequence>
<dbReference type="RefSeq" id="WP_189651513.1">
    <property type="nucleotide sequence ID" value="NZ_BMRC01000020.1"/>
</dbReference>
<accession>A0ABV5IZJ1</accession>